<dbReference type="Proteomes" id="UP001153620">
    <property type="component" value="Chromosome 1"/>
</dbReference>
<reference evidence="1" key="1">
    <citation type="submission" date="2022-01" db="EMBL/GenBank/DDBJ databases">
        <authorList>
            <person name="King R."/>
        </authorList>
    </citation>
    <scope>NUCLEOTIDE SEQUENCE</scope>
</reference>
<organism evidence="1 2">
    <name type="scientific">Chironomus riparius</name>
    <dbReference type="NCBI Taxonomy" id="315576"/>
    <lineage>
        <taxon>Eukaryota</taxon>
        <taxon>Metazoa</taxon>
        <taxon>Ecdysozoa</taxon>
        <taxon>Arthropoda</taxon>
        <taxon>Hexapoda</taxon>
        <taxon>Insecta</taxon>
        <taxon>Pterygota</taxon>
        <taxon>Neoptera</taxon>
        <taxon>Endopterygota</taxon>
        <taxon>Diptera</taxon>
        <taxon>Nematocera</taxon>
        <taxon>Chironomoidea</taxon>
        <taxon>Chironomidae</taxon>
        <taxon>Chironominae</taxon>
        <taxon>Chironomus</taxon>
    </lineage>
</organism>
<protein>
    <submittedName>
        <fullName evidence="1">Uncharacterized protein</fullName>
    </submittedName>
</protein>
<evidence type="ECO:0000313" key="2">
    <source>
        <dbReference type="Proteomes" id="UP001153620"/>
    </source>
</evidence>
<dbReference type="EMBL" id="OU895877">
    <property type="protein sequence ID" value="CAG9798984.1"/>
    <property type="molecule type" value="Genomic_DNA"/>
</dbReference>
<name>A0A9N9RLA0_9DIPT</name>
<accession>A0A9N9RLA0</accession>
<reference evidence="1" key="2">
    <citation type="submission" date="2022-10" db="EMBL/GenBank/DDBJ databases">
        <authorList>
            <consortium name="ENA_rothamsted_submissions"/>
            <consortium name="culmorum"/>
            <person name="King R."/>
        </authorList>
    </citation>
    <scope>NUCLEOTIDE SEQUENCE</scope>
</reference>
<dbReference type="AlphaFoldDB" id="A0A9N9RLA0"/>
<keyword evidence="2" id="KW-1185">Reference proteome</keyword>
<proteinExistence type="predicted"/>
<sequence length="273" mass="31224">MESSNLYSQEDVSFIIKQLTKTNDLNRETYFEISRAGLGLDLLDVVNELRQKKINFLTSIVQRISIETGNNLQSFIISVINQHEIFDFLRILSRQNGNLRIKDSNCRVNIIQGPLKCAFTNLPIDSPVEKADRLPVCIKSTLNQKYHKFLPSVLLVEFLQELKVSDKLSSINGITLKYLSTPRIIDKNIILRITNEEAESEVYSVLQYYGNTEIETLLESQILAHRDVWAQCFRNHNAESSSYILNNNVISNDLFTNGRDVNSLLNRLGPRAS</sequence>
<gene>
    <name evidence="1" type="ORF">CHIRRI_LOCUS1959</name>
</gene>
<evidence type="ECO:0000313" key="1">
    <source>
        <dbReference type="EMBL" id="CAG9798984.1"/>
    </source>
</evidence>